<feature type="region of interest" description="Disordered" evidence="1">
    <location>
        <begin position="84"/>
        <end position="110"/>
    </location>
</feature>
<protein>
    <submittedName>
        <fullName evidence="3">Uncharacterized protein</fullName>
    </submittedName>
</protein>
<gene>
    <name evidence="3" type="ORF">PG993_008765</name>
</gene>
<feature type="region of interest" description="Disordered" evidence="1">
    <location>
        <begin position="136"/>
        <end position="185"/>
    </location>
</feature>
<organism evidence="3 4">
    <name type="scientific">Apiospora rasikravindrae</name>
    <dbReference type="NCBI Taxonomy" id="990691"/>
    <lineage>
        <taxon>Eukaryota</taxon>
        <taxon>Fungi</taxon>
        <taxon>Dikarya</taxon>
        <taxon>Ascomycota</taxon>
        <taxon>Pezizomycotina</taxon>
        <taxon>Sordariomycetes</taxon>
        <taxon>Xylariomycetidae</taxon>
        <taxon>Amphisphaeriales</taxon>
        <taxon>Apiosporaceae</taxon>
        <taxon>Apiospora</taxon>
    </lineage>
</organism>
<keyword evidence="2" id="KW-0812">Transmembrane</keyword>
<feature type="compositionally biased region" description="Polar residues" evidence="1">
    <location>
        <begin position="344"/>
        <end position="359"/>
    </location>
</feature>
<sequence>MTDAHGVHDKDTADPHPSYGIPYGTRGDQARKTSDAQSTNDFPGGTYYKKLHIPATIEDNVALAPHDQRHSAALAWVNLIRHDPEDHSGGESQAESRSEAKEGTYLPSNEKSLAQLITKRSETTPESLRQLETVGNTMEASGIQSPPHEAKLASKGSMSFASDRDTGTIKNSRSPASSTDRGKRSVRPIIIQQPQVSTQVAAGKRNRERVVVYHGERERREFRRQRIPIKLKGSGSPSPRITYGKDGDPPPTIVGESQERIRHEQHKRLQDIQNAHRSDEKPLLAFEDPVSNLPATSQQPVISDSVISPNPKSRIPVLSENASKSRGSSCSISEMLLKCATSAGTSVQSSPGQPAYSETSTEEPNRSAANIPPIVGASVPILRPGTKLFLLMCVNTGPFQIKLSQVELTTVGNDETLFRQIREAYNAMRGPLMRNPFRIAKNVEYVKFDLIHRHKSGECVGNYQTNSIPTLKEVMQREYAFSPCPPLIGPMPIRSHLFMHSFLNPGDHSGSTAVKQLPKKVGKRLRCTSSQPSDPSASPFGWGIYMVEGLNTTLVVWLLGAGLLATFLFTTVWTVANNDIQSGMGIGQFALAFLALLLTTAAVKESNTLPAFG</sequence>
<name>A0ABR1SP91_9PEZI</name>
<evidence type="ECO:0000313" key="4">
    <source>
        <dbReference type="Proteomes" id="UP001444661"/>
    </source>
</evidence>
<keyword evidence="4" id="KW-1185">Reference proteome</keyword>
<feature type="region of interest" description="Disordered" evidence="1">
    <location>
        <begin position="230"/>
        <end position="255"/>
    </location>
</feature>
<feature type="transmembrane region" description="Helical" evidence="2">
    <location>
        <begin position="554"/>
        <end position="576"/>
    </location>
</feature>
<evidence type="ECO:0000313" key="3">
    <source>
        <dbReference type="EMBL" id="KAK8036151.1"/>
    </source>
</evidence>
<feature type="compositionally biased region" description="Polar residues" evidence="1">
    <location>
        <begin position="168"/>
        <end position="179"/>
    </location>
</feature>
<feature type="compositionally biased region" description="Basic and acidic residues" evidence="1">
    <location>
        <begin position="1"/>
        <end position="14"/>
    </location>
</feature>
<dbReference type="Proteomes" id="UP001444661">
    <property type="component" value="Unassembled WGS sequence"/>
</dbReference>
<feature type="region of interest" description="Disordered" evidence="1">
    <location>
        <begin position="344"/>
        <end position="369"/>
    </location>
</feature>
<accession>A0ABR1SP91</accession>
<dbReference type="EMBL" id="JAQQWK010000008">
    <property type="protein sequence ID" value="KAK8036151.1"/>
    <property type="molecule type" value="Genomic_DNA"/>
</dbReference>
<reference evidence="3 4" key="1">
    <citation type="submission" date="2023-01" db="EMBL/GenBank/DDBJ databases">
        <title>Analysis of 21 Apiospora genomes using comparative genomics revels a genus with tremendous synthesis potential of carbohydrate active enzymes and secondary metabolites.</title>
        <authorList>
            <person name="Sorensen T."/>
        </authorList>
    </citation>
    <scope>NUCLEOTIDE SEQUENCE [LARGE SCALE GENOMIC DNA]</scope>
    <source>
        <strain evidence="3 4">CBS 33761</strain>
    </source>
</reference>
<comment type="caution">
    <text evidence="3">The sequence shown here is derived from an EMBL/GenBank/DDBJ whole genome shotgun (WGS) entry which is preliminary data.</text>
</comment>
<feature type="region of interest" description="Disordered" evidence="1">
    <location>
        <begin position="1"/>
        <end position="45"/>
    </location>
</feature>
<proteinExistence type="predicted"/>
<feature type="transmembrane region" description="Helical" evidence="2">
    <location>
        <begin position="583"/>
        <end position="603"/>
    </location>
</feature>
<keyword evidence="2" id="KW-1133">Transmembrane helix</keyword>
<keyword evidence="2" id="KW-0472">Membrane</keyword>
<evidence type="ECO:0000256" key="2">
    <source>
        <dbReference type="SAM" id="Phobius"/>
    </source>
</evidence>
<evidence type="ECO:0000256" key="1">
    <source>
        <dbReference type="SAM" id="MobiDB-lite"/>
    </source>
</evidence>
<feature type="compositionally biased region" description="Basic and acidic residues" evidence="1">
    <location>
        <begin position="84"/>
        <end position="102"/>
    </location>
</feature>